<proteinExistence type="inferred from homology"/>
<keyword evidence="3" id="KW-0479">Metal-binding</keyword>
<dbReference type="GO" id="GO:0046872">
    <property type="term" value="F:metal ion binding"/>
    <property type="evidence" value="ECO:0007669"/>
    <property type="project" value="UniProtKB-KW"/>
</dbReference>
<dbReference type="InterPro" id="IPR010095">
    <property type="entry name" value="Cas12f1-like_TNB"/>
</dbReference>
<reference evidence="10 11" key="1">
    <citation type="submission" date="2020-08" db="EMBL/GenBank/DDBJ databases">
        <title>Genomic Encyclopedia of Type Strains, Phase IV (KMG-IV): sequencing the most valuable type-strain genomes for metagenomic binning, comparative biology and taxonomic classification.</title>
        <authorList>
            <person name="Goeker M."/>
        </authorList>
    </citation>
    <scope>NUCLEOTIDE SEQUENCE [LARGE SCALE GENOMIC DNA]</scope>
    <source>
        <strain evidence="10 11">DSM 44197</strain>
    </source>
</reference>
<evidence type="ECO:0000259" key="8">
    <source>
        <dbReference type="Pfam" id="PF07282"/>
    </source>
</evidence>
<evidence type="ECO:0000313" key="10">
    <source>
        <dbReference type="EMBL" id="MBA8957100.1"/>
    </source>
</evidence>
<feature type="domain" description="Probable transposase IS891/IS1136/IS1341" evidence="7">
    <location>
        <begin position="180"/>
        <end position="285"/>
    </location>
</feature>
<organism evidence="10 11">
    <name type="scientific">Actinomadura namibiensis</name>
    <dbReference type="NCBI Taxonomy" id="182080"/>
    <lineage>
        <taxon>Bacteria</taxon>
        <taxon>Bacillati</taxon>
        <taxon>Actinomycetota</taxon>
        <taxon>Actinomycetes</taxon>
        <taxon>Streptosporangiales</taxon>
        <taxon>Thermomonosporaceae</taxon>
        <taxon>Actinomadura</taxon>
    </lineage>
</organism>
<dbReference type="Pfam" id="PF01385">
    <property type="entry name" value="OrfB_IS605"/>
    <property type="match status" value="1"/>
</dbReference>
<keyword evidence="4" id="KW-0862">Zinc</keyword>
<sequence length="412" mass="45926">MQLRYNYRLYPTPAQRTSLGKAFGCARVVYNDGLRVREEARRQGRAISDNELSKLVITQAKRTPERSWLGEVSAVVLQQSLADLCVAYRNFWNSRAGRRGGPSVNPPSPKRRKGRQAIRFTRNARFSITSSGRLSLPKVGNVKIVWSRPLPADPSSVTVVKDAAGRYFASFAVALPALGPLPSTERQVGIDLGLTHFAVLSDGTRIGDPKWLRRRERKLKRAARAFSRTAEGSENRARARTRLARQHARAADARREFHHQLSTWLVRDNQAVHVEDLAVRGLARSRLAKSVHDAGWGRFLAMLEDKARRHGRVFARADRGFASSQICSACGRRDGPKPLKVREWRCPGCGTRHDRDVNAARNVLDEGRRTVAAGRTLARGHAETLNACGAPVRPPFCVARVVEAGTRRKTVE</sequence>
<dbReference type="GO" id="GO:0032196">
    <property type="term" value="P:transposition"/>
    <property type="evidence" value="ECO:0007669"/>
    <property type="project" value="UniProtKB-KW"/>
</dbReference>
<evidence type="ECO:0000256" key="1">
    <source>
        <dbReference type="ARBA" id="ARBA00008761"/>
    </source>
</evidence>
<evidence type="ECO:0000256" key="4">
    <source>
        <dbReference type="ARBA" id="ARBA00022833"/>
    </source>
</evidence>
<feature type="domain" description="Transposase putative helix-turn-helix" evidence="9">
    <location>
        <begin position="1"/>
        <end position="45"/>
    </location>
</feature>
<dbReference type="EMBL" id="JACJIA010000020">
    <property type="protein sequence ID" value="MBA8957100.1"/>
    <property type="molecule type" value="Genomic_DNA"/>
</dbReference>
<protein>
    <submittedName>
        <fullName evidence="10">Putative transposase</fullName>
    </submittedName>
</protein>
<dbReference type="InterPro" id="IPR021027">
    <property type="entry name" value="Transposase_put_HTH"/>
</dbReference>
<evidence type="ECO:0000256" key="3">
    <source>
        <dbReference type="ARBA" id="ARBA00022723"/>
    </source>
</evidence>
<keyword evidence="2" id="KW-0815">Transposition</keyword>
<dbReference type="GO" id="GO:0003677">
    <property type="term" value="F:DNA binding"/>
    <property type="evidence" value="ECO:0007669"/>
    <property type="project" value="UniProtKB-KW"/>
</dbReference>
<keyword evidence="11" id="KW-1185">Reference proteome</keyword>
<comment type="similarity">
    <text evidence="1">In the C-terminal section; belongs to the transposase 35 family.</text>
</comment>
<feature type="domain" description="Cas12f1-like TNB" evidence="8">
    <location>
        <begin position="296"/>
        <end position="363"/>
    </location>
</feature>
<dbReference type="NCBIfam" id="NF040570">
    <property type="entry name" value="guided_TnpB"/>
    <property type="match status" value="1"/>
</dbReference>
<evidence type="ECO:0000256" key="5">
    <source>
        <dbReference type="ARBA" id="ARBA00023125"/>
    </source>
</evidence>
<keyword evidence="6" id="KW-0233">DNA recombination</keyword>
<accession>A0A7W3QRS6</accession>
<dbReference type="InterPro" id="IPR001959">
    <property type="entry name" value="Transposase"/>
</dbReference>
<evidence type="ECO:0000313" key="11">
    <source>
        <dbReference type="Proteomes" id="UP000572680"/>
    </source>
</evidence>
<dbReference type="GO" id="GO:0006310">
    <property type="term" value="P:DNA recombination"/>
    <property type="evidence" value="ECO:0007669"/>
    <property type="project" value="UniProtKB-KW"/>
</dbReference>
<dbReference type="RefSeq" id="WP_182848956.1">
    <property type="nucleotide sequence ID" value="NZ_BAAALP010000019.1"/>
</dbReference>
<name>A0A7W3QRS6_ACTNM</name>
<dbReference type="Pfam" id="PF12323">
    <property type="entry name" value="HTH_OrfB_IS605"/>
    <property type="match status" value="1"/>
</dbReference>
<evidence type="ECO:0000256" key="2">
    <source>
        <dbReference type="ARBA" id="ARBA00022578"/>
    </source>
</evidence>
<gene>
    <name evidence="10" type="ORF">HNR61_008791</name>
</gene>
<evidence type="ECO:0000259" key="9">
    <source>
        <dbReference type="Pfam" id="PF12323"/>
    </source>
</evidence>
<evidence type="ECO:0000256" key="6">
    <source>
        <dbReference type="ARBA" id="ARBA00023172"/>
    </source>
</evidence>
<dbReference type="AlphaFoldDB" id="A0A7W3QRS6"/>
<evidence type="ECO:0000259" key="7">
    <source>
        <dbReference type="Pfam" id="PF01385"/>
    </source>
</evidence>
<dbReference type="Pfam" id="PF07282">
    <property type="entry name" value="Cas12f1-like_TNB"/>
    <property type="match status" value="1"/>
</dbReference>
<dbReference type="Proteomes" id="UP000572680">
    <property type="component" value="Unassembled WGS sequence"/>
</dbReference>
<comment type="caution">
    <text evidence="10">The sequence shown here is derived from an EMBL/GenBank/DDBJ whole genome shotgun (WGS) entry which is preliminary data.</text>
</comment>
<keyword evidence="5" id="KW-0238">DNA-binding</keyword>